<protein>
    <submittedName>
        <fullName evidence="8">BQ5605_C030g10782 protein</fullName>
    </submittedName>
</protein>
<dbReference type="STRING" id="796604.A0A2X0MI25"/>
<accession>A0A2X0MI25</accession>
<evidence type="ECO:0000256" key="4">
    <source>
        <dbReference type="ARBA" id="ARBA00023136"/>
    </source>
</evidence>
<comment type="subcellular location">
    <subcellularLocation>
        <location evidence="1">Mitochondrion</location>
    </subcellularLocation>
</comment>
<feature type="transmembrane region" description="Helical" evidence="6">
    <location>
        <begin position="53"/>
        <end position="72"/>
    </location>
</feature>
<dbReference type="PANTHER" id="PTHR28018:SF3">
    <property type="entry name" value="RESPIRATORY SUPERCOMPLEX FACTOR 2, MITOCHONDRIAL"/>
    <property type="match status" value="1"/>
</dbReference>
<organism evidence="8 9">
    <name type="scientific">Microbotryum silenes-dioicae</name>
    <dbReference type="NCBI Taxonomy" id="796604"/>
    <lineage>
        <taxon>Eukaryota</taxon>
        <taxon>Fungi</taxon>
        <taxon>Dikarya</taxon>
        <taxon>Basidiomycota</taxon>
        <taxon>Pucciniomycotina</taxon>
        <taxon>Microbotryomycetes</taxon>
        <taxon>Microbotryales</taxon>
        <taxon>Microbotryaceae</taxon>
        <taxon>Microbotryum</taxon>
    </lineage>
</organism>
<dbReference type="EMBL" id="FQNC01000069">
    <property type="protein sequence ID" value="SGZ08272.1"/>
    <property type="molecule type" value="Genomic_DNA"/>
</dbReference>
<keyword evidence="2 6" id="KW-0812">Transmembrane</keyword>
<dbReference type="GO" id="GO:0005739">
    <property type="term" value="C:mitochondrion"/>
    <property type="evidence" value="ECO:0007669"/>
    <property type="project" value="UniProtKB-SubCell"/>
</dbReference>
<keyword evidence="3 6" id="KW-1133">Transmembrane helix</keyword>
<evidence type="ECO:0000256" key="6">
    <source>
        <dbReference type="SAM" id="Phobius"/>
    </source>
</evidence>
<sequence>MAKAVKDVQDERNHQSATVYGGLRAGAIGLGLGAVGSIALQRSGVKAYRSLTLPLKAFALTSVTTAAFIIGADSASREYELAKYSIGSDSDLAREARQGMQLEREAGIAGETQQNRPTLSTRDALIEFGKTHRYGVVFGAWAASMVGSFGYISMTPLSFAQKLVQARMVAQGLTVAVLIASAGLSAIPSTASGESEDQVKRREREESMFRWKKGSQHDLEHSASLTK</sequence>
<dbReference type="PANTHER" id="PTHR28018">
    <property type="entry name" value="RESPIRATORY SUPERCOMPLEX FACTOR 2, MITOCHONDRIAL"/>
    <property type="match status" value="1"/>
</dbReference>
<dbReference type="Proteomes" id="UP000249464">
    <property type="component" value="Unassembled WGS sequence"/>
</dbReference>
<feature type="region of interest" description="Disordered" evidence="5">
    <location>
        <begin position="189"/>
        <end position="227"/>
    </location>
</feature>
<evidence type="ECO:0000256" key="3">
    <source>
        <dbReference type="ARBA" id="ARBA00022989"/>
    </source>
</evidence>
<feature type="compositionally biased region" description="Basic and acidic residues" evidence="5">
    <location>
        <begin position="197"/>
        <end position="221"/>
    </location>
</feature>
<name>A0A2X0MI25_9BASI</name>
<evidence type="ECO:0000256" key="2">
    <source>
        <dbReference type="ARBA" id="ARBA00022692"/>
    </source>
</evidence>
<dbReference type="AlphaFoldDB" id="A0A2X0MI25"/>
<keyword evidence="9" id="KW-1185">Reference proteome</keyword>
<dbReference type="Pfam" id="PF04588">
    <property type="entry name" value="HIG_1_N"/>
    <property type="match status" value="1"/>
</dbReference>
<keyword evidence="4 6" id="KW-0472">Membrane</keyword>
<evidence type="ECO:0000313" key="9">
    <source>
        <dbReference type="Proteomes" id="UP000249464"/>
    </source>
</evidence>
<gene>
    <name evidence="8" type="primary">BQ5605_C030g10782</name>
    <name evidence="8" type="ORF">BQ5605_C030G10782</name>
</gene>
<feature type="domain" description="HIG1" evidence="7">
    <location>
        <begin position="103"/>
        <end position="196"/>
    </location>
</feature>
<feature type="transmembrane region" description="Helical" evidence="6">
    <location>
        <begin position="134"/>
        <end position="154"/>
    </location>
</feature>
<dbReference type="PROSITE" id="PS51503">
    <property type="entry name" value="HIG1"/>
    <property type="match status" value="1"/>
</dbReference>
<dbReference type="InterPro" id="IPR040153">
    <property type="entry name" value="Rcf2"/>
</dbReference>
<feature type="transmembrane region" description="Helical" evidence="6">
    <location>
        <begin position="166"/>
        <end position="187"/>
    </location>
</feature>
<proteinExistence type="predicted"/>
<evidence type="ECO:0000313" key="8">
    <source>
        <dbReference type="EMBL" id="SGZ08272.1"/>
    </source>
</evidence>
<evidence type="ECO:0000256" key="1">
    <source>
        <dbReference type="ARBA" id="ARBA00004173"/>
    </source>
</evidence>
<dbReference type="InterPro" id="IPR007667">
    <property type="entry name" value="Hypoxia_induced_domain"/>
</dbReference>
<reference evidence="8 9" key="1">
    <citation type="submission" date="2016-11" db="EMBL/GenBank/DDBJ databases">
        <authorList>
            <person name="Jaros S."/>
            <person name="Januszkiewicz K."/>
            <person name="Wedrychowicz H."/>
        </authorList>
    </citation>
    <scope>NUCLEOTIDE SEQUENCE [LARGE SCALE GENOMIC DNA]</scope>
</reference>
<evidence type="ECO:0000259" key="7">
    <source>
        <dbReference type="PROSITE" id="PS51503"/>
    </source>
</evidence>
<dbReference type="GO" id="GO:0033617">
    <property type="term" value="P:mitochondrial respiratory chain complex IV assembly"/>
    <property type="evidence" value="ECO:0007669"/>
    <property type="project" value="TreeGrafter"/>
</dbReference>
<feature type="transmembrane region" description="Helical" evidence="6">
    <location>
        <begin position="20"/>
        <end position="41"/>
    </location>
</feature>
<evidence type="ECO:0000256" key="5">
    <source>
        <dbReference type="SAM" id="MobiDB-lite"/>
    </source>
</evidence>